<evidence type="ECO:0000256" key="9">
    <source>
        <dbReference type="HAMAP-Rule" id="MF_00422"/>
    </source>
</evidence>
<protein>
    <recommendedName>
        <fullName evidence="9">Protein translocase subunit SecE</fullName>
    </recommendedName>
</protein>
<dbReference type="AlphaFoldDB" id="A0A9D2B3Y3"/>
<reference evidence="10" key="2">
    <citation type="submission" date="2021-04" db="EMBL/GenBank/DDBJ databases">
        <authorList>
            <person name="Gilroy R."/>
        </authorList>
    </citation>
    <scope>NUCLEOTIDE SEQUENCE</scope>
    <source>
        <strain evidence="10">ChiSjej1B19-8411</strain>
    </source>
</reference>
<dbReference type="InterPro" id="IPR001901">
    <property type="entry name" value="Translocase_SecE/Sec61-g"/>
</dbReference>
<dbReference type="NCBIfam" id="TIGR00964">
    <property type="entry name" value="secE_bact"/>
    <property type="match status" value="1"/>
</dbReference>
<comment type="function">
    <text evidence="9">Essential subunit of the Sec protein translocation channel SecYEG. Clamps together the 2 halves of SecY. May contact the channel plug during translocation.</text>
</comment>
<dbReference type="Proteomes" id="UP000886817">
    <property type="component" value="Unassembled WGS sequence"/>
</dbReference>
<dbReference type="InterPro" id="IPR038379">
    <property type="entry name" value="SecE_sf"/>
</dbReference>
<comment type="subcellular location">
    <subcellularLocation>
        <location evidence="9">Cell membrane</location>
        <topology evidence="9">Single-pass membrane protein</topology>
    </subcellularLocation>
    <subcellularLocation>
        <location evidence="1">Membrane</location>
    </subcellularLocation>
</comment>
<keyword evidence="4 9" id="KW-0812">Transmembrane</keyword>
<evidence type="ECO:0000313" key="10">
    <source>
        <dbReference type="EMBL" id="HIX60235.1"/>
    </source>
</evidence>
<keyword evidence="6 9" id="KW-1133">Transmembrane helix</keyword>
<keyword evidence="2 9" id="KW-0813">Transport</keyword>
<evidence type="ECO:0000256" key="4">
    <source>
        <dbReference type="ARBA" id="ARBA00022692"/>
    </source>
</evidence>
<evidence type="ECO:0000256" key="5">
    <source>
        <dbReference type="ARBA" id="ARBA00022927"/>
    </source>
</evidence>
<keyword evidence="5 9" id="KW-0653">Protein transport</keyword>
<dbReference type="PANTHER" id="PTHR33910">
    <property type="entry name" value="PROTEIN TRANSLOCASE SUBUNIT SECE"/>
    <property type="match status" value="1"/>
</dbReference>
<dbReference type="EMBL" id="DXEX01000236">
    <property type="protein sequence ID" value="HIX60235.1"/>
    <property type="molecule type" value="Genomic_DNA"/>
</dbReference>
<dbReference type="GO" id="GO:0043952">
    <property type="term" value="P:protein transport by the Sec complex"/>
    <property type="evidence" value="ECO:0007669"/>
    <property type="project" value="UniProtKB-UniRule"/>
</dbReference>
<proteinExistence type="inferred from homology"/>
<dbReference type="HAMAP" id="MF_00422">
    <property type="entry name" value="SecE"/>
    <property type="match status" value="1"/>
</dbReference>
<dbReference type="PANTHER" id="PTHR33910:SF1">
    <property type="entry name" value="PROTEIN TRANSLOCASE SUBUNIT SECE"/>
    <property type="match status" value="1"/>
</dbReference>
<name>A0A9D2B3Y3_9FIRM</name>
<keyword evidence="7 9" id="KW-0811">Translocation</keyword>
<evidence type="ECO:0000256" key="6">
    <source>
        <dbReference type="ARBA" id="ARBA00022989"/>
    </source>
</evidence>
<dbReference type="GO" id="GO:0005886">
    <property type="term" value="C:plasma membrane"/>
    <property type="evidence" value="ECO:0007669"/>
    <property type="project" value="UniProtKB-SubCell"/>
</dbReference>
<keyword evidence="3 9" id="KW-1003">Cell membrane</keyword>
<evidence type="ECO:0000256" key="3">
    <source>
        <dbReference type="ARBA" id="ARBA00022475"/>
    </source>
</evidence>
<dbReference type="Gene3D" id="1.20.5.1030">
    <property type="entry name" value="Preprotein translocase secy subunit"/>
    <property type="match status" value="1"/>
</dbReference>
<comment type="similarity">
    <text evidence="9">Belongs to the SecE/SEC61-gamma family.</text>
</comment>
<feature type="transmembrane region" description="Helical" evidence="9">
    <location>
        <begin position="40"/>
        <end position="67"/>
    </location>
</feature>
<evidence type="ECO:0000256" key="2">
    <source>
        <dbReference type="ARBA" id="ARBA00022448"/>
    </source>
</evidence>
<dbReference type="GO" id="GO:0006605">
    <property type="term" value="P:protein targeting"/>
    <property type="evidence" value="ECO:0007669"/>
    <property type="project" value="UniProtKB-UniRule"/>
</dbReference>
<evidence type="ECO:0000313" key="11">
    <source>
        <dbReference type="Proteomes" id="UP000886817"/>
    </source>
</evidence>
<evidence type="ECO:0000256" key="1">
    <source>
        <dbReference type="ARBA" id="ARBA00004370"/>
    </source>
</evidence>
<dbReference type="GO" id="GO:0008320">
    <property type="term" value="F:protein transmembrane transporter activity"/>
    <property type="evidence" value="ECO:0007669"/>
    <property type="project" value="UniProtKB-UniRule"/>
</dbReference>
<evidence type="ECO:0000256" key="7">
    <source>
        <dbReference type="ARBA" id="ARBA00023010"/>
    </source>
</evidence>
<comment type="caution">
    <text evidence="10">The sequence shown here is derived from an EMBL/GenBank/DDBJ whole genome shotgun (WGS) entry which is preliminary data.</text>
</comment>
<comment type="subunit">
    <text evidence="9">Component of the Sec protein translocase complex. Heterotrimer consisting of SecY, SecE and SecG subunits. The heterotrimers can form oligomers, although 1 heterotrimer is thought to be able to translocate proteins. Interacts with the ribosome. Interacts with SecDF, and other proteins may be involved. Interacts with SecA.</text>
</comment>
<dbReference type="GO" id="GO:0065002">
    <property type="term" value="P:intracellular protein transmembrane transport"/>
    <property type="evidence" value="ECO:0007669"/>
    <property type="project" value="UniProtKB-UniRule"/>
</dbReference>
<keyword evidence="8 9" id="KW-0472">Membrane</keyword>
<organism evidence="10 11">
    <name type="scientific">Candidatus Blautia gallistercoris</name>
    <dbReference type="NCBI Taxonomy" id="2838490"/>
    <lineage>
        <taxon>Bacteria</taxon>
        <taxon>Bacillati</taxon>
        <taxon>Bacillota</taxon>
        <taxon>Clostridia</taxon>
        <taxon>Lachnospirales</taxon>
        <taxon>Lachnospiraceae</taxon>
        <taxon>Blautia</taxon>
    </lineage>
</organism>
<dbReference type="Pfam" id="PF00584">
    <property type="entry name" value="SecE"/>
    <property type="match status" value="1"/>
</dbReference>
<dbReference type="InterPro" id="IPR005807">
    <property type="entry name" value="SecE_bac"/>
</dbReference>
<sequence length="69" mass="7631">MADNEKTTGKAKKKSWFQGVKSEFSKIIWTDRKTLIKQTIAVVIITIVLAVIISLLDSGILAGINLLMK</sequence>
<reference evidence="10" key="1">
    <citation type="journal article" date="2021" name="PeerJ">
        <title>Extensive microbial diversity within the chicken gut microbiome revealed by metagenomics and culture.</title>
        <authorList>
            <person name="Gilroy R."/>
            <person name="Ravi A."/>
            <person name="Getino M."/>
            <person name="Pursley I."/>
            <person name="Horton D.L."/>
            <person name="Alikhan N.F."/>
            <person name="Baker D."/>
            <person name="Gharbi K."/>
            <person name="Hall N."/>
            <person name="Watson M."/>
            <person name="Adriaenssens E.M."/>
            <person name="Foster-Nyarko E."/>
            <person name="Jarju S."/>
            <person name="Secka A."/>
            <person name="Antonio M."/>
            <person name="Oren A."/>
            <person name="Chaudhuri R.R."/>
            <person name="La Ragione R."/>
            <person name="Hildebrand F."/>
            <person name="Pallen M.J."/>
        </authorList>
    </citation>
    <scope>NUCLEOTIDE SEQUENCE</scope>
    <source>
        <strain evidence="10">ChiSjej1B19-8411</strain>
    </source>
</reference>
<gene>
    <name evidence="9 10" type="primary">secE</name>
    <name evidence="10" type="ORF">IAA45_11060</name>
</gene>
<accession>A0A9D2B3Y3</accession>
<evidence type="ECO:0000256" key="8">
    <source>
        <dbReference type="ARBA" id="ARBA00023136"/>
    </source>
</evidence>
<dbReference type="GO" id="GO:0009306">
    <property type="term" value="P:protein secretion"/>
    <property type="evidence" value="ECO:0007669"/>
    <property type="project" value="UniProtKB-UniRule"/>
</dbReference>